<dbReference type="AlphaFoldDB" id="A0AAD3SXP1"/>
<accession>A0AAD3SXP1</accession>
<feature type="domain" description="WIT1/2 N-terminal helical bundle" evidence="3">
    <location>
        <begin position="45"/>
        <end position="182"/>
    </location>
</feature>
<reference evidence="4" key="1">
    <citation type="submission" date="2023-05" db="EMBL/GenBank/DDBJ databases">
        <title>Nepenthes gracilis genome sequencing.</title>
        <authorList>
            <person name="Fukushima K."/>
        </authorList>
    </citation>
    <scope>NUCLEOTIDE SEQUENCE</scope>
    <source>
        <strain evidence="4">SING2019-196</strain>
    </source>
</reference>
<evidence type="ECO:0000256" key="1">
    <source>
        <dbReference type="SAM" id="Coils"/>
    </source>
</evidence>
<dbReference type="EMBL" id="BSYO01000020">
    <property type="protein sequence ID" value="GMH19014.1"/>
    <property type="molecule type" value="Genomic_DNA"/>
</dbReference>
<proteinExistence type="predicted"/>
<comment type="caution">
    <text evidence="4">The sequence shown here is derived from an EMBL/GenBank/DDBJ whole genome shotgun (WGS) entry which is preliminary data.</text>
</comment>
<gene>
    <name evidence="4" type="ORF">Nepgr_020855</name>
</gene>
<feature type="transmembrane region" description="Helical" evidence="2">
    <location>
        <begin position="598"/>
        <end position="620"/>
    </location>
</feature>
<sequence>MDTDILPDSTVSVFDGEAGGWIKELSHNDPMEGISSTGEMVRELGSVHEFLVRLELDLARASEKLLNLNILMTHVAAMESDFESFLEKDETHVDSTEKALQFDLLSGIFDSEVRELDDFIATLQREILNAREIIMPSYKHLDEALFGMEEKLHDSEESLNQLQDQVSEMRTQSAKCRRILSSLSAKENDDDKLHTSETSGFLDMNAKIQMQTSEQQRHILRMLEKSLARELDLEKSFTETKLTEEELKLRLHDSVQQVLSMEEQTTVLLQKFFEADNVAEVLMGTSKELMGLLQLSKLSLNCAIQREGVLKSNLQDSSKVFNVKKGEIMNLREKSDKEERRAKSAEARCKLLEDAVKKLNEELSLVRKNENSVTEKVDSLEKKLQEADIQLEEQVAVIDASEEKQNMMYSEISDMEHLIEDMRSKVSEAESRADSAEEKWIILSESNAELGEELNDLRGRLECLEASMHQEEKTKGEIARDINLRTKVMTDLVMKLAIEREHVQNQISSLMKENIFSAEKFQAVSIHPSVKIGKEALFSKRGGADVSSEKEAKEGKEFFASNKLGFEGQDVSEAEAESDPADLKSKLDSARTIDAGRLSFKFIVVAILVSLIAIIATCFLK</sequence>
<protein>
    <recommendedName>
        <fullName evidence="3">WIT1/2 N-terminal helical bundle domain-containing protein</fullName>
    </recommendedName>
</protein>
<keyword evidence="5" id="KW-1185">Reference proteome</keyword>
<evidence type="ECO:0000313" key="4">
    <source>
        <dbReference type="EMBL" id="GMH19014.1"/>
    </source>
</evidence>
<dbReference type="InterPro" id="IPR058610">
    <property type="entry name" value="WIT1_2_N"/>
</dbReference>
<evidence type="ECO:0000256" key="2">
    <source>
        <dbReference type="SAM" id="Phobius"/>
    </source>
</evidence>
<keyword evidence="1" id="KW-0175">Coiled coil</keyword>
<dbReference type="PANTHER" id="PTHR35705">
    <property type="entry name" value="WPP DOMAIN-INTERACTING TAIL-ANCHORED PROTEIN 1"/>
    <property type="match status" value="1"/>
</dbReference>
<dbReference type="Pfam" id="PF26581">
    <property type="entry name" value="WIT1_2_N"/>
    <property type="match status" value="1"/>
</dbReference>
<keyword evidence="2" id="KW-0472">Membrane</keyword>
<keyword evidence="2" id="KW-1133">Transmembrane helix</keyword>
<organism evidence="4 5">
    <name type="scientific">Nepenthes gracilis</name>
    <name type="common">Slender pitcher plant</name>
    <dbReference type="NCBI Taxonomy" id="150966"/>
    <lineage>
        <taxon>Eukaryota</taxon>
        <taxon>Viridiplantae</taxon>
        <taxon>Streptophyta</taxon>
        <taxon>Embryophyta</taxon>
        <taxon>Tracheophyta</taxon>
        <taxon>Spermatophyta</taxon>
        <taxon>Magnoliopsida</taxon>
        <taxon>eudicotyledons</taxon>
        <taxon>Gunneridae</taxon>
        <taxon>Pentapetalae</taxon>
        <taxon>Caryophyllales</taxon>
        <taxon>Nepenthaceae</taxon>
        <taxon>Nepenthes</taxon>
    </lineage>
</organism>
<dbReference type="Proteomes" id="UP001279734">
    <property type="component" value="Unassembled WGS sequence"/>
</dbReference>
<keyword evidence="2" id="KW-0812">Transmembrane</keyword>
<evidence type="ECO:0000259" key="3">
    <source>
        <dbReference type="Pfam" id="PF26581"/>
    </source>
</evidence>
<evidence type="ECO:0000313" key="5">
    <source>
        <dbReference type="Proteomes" id="UP001279734"/>
    </source>
</evidence>
<dbReference type="SUPFAM" id="SSF57997">
    <property type="entry name" value="Tropomyosin"/>
    <property type="match status" value="1"/>
</dbReference>
<dbReference type="InterPro" id="IPR039976">
    <property type="entry name" value="WIT1/WIT2"/>
</dbReference>
<feature type="coiled-coil region" evidence="1">
    <location>
        <begin position="328"/>
        <end position="513"/>
    </location>
</feature>
<feature type="coiled-coil region" evidence="1">
    <location>
        <begin position="145"/>
        <end position="172"/>
    </location>
</feature>
<name>A0AAD3SXP1_NEPGR</name>
<dbReference type="PANTHER" id="PTHR35705:SF1">
    <property type="entry name" value="WPP DOMAIN-INTERACTING TAIL-ANCHORED PROTEIN 1"/>
    <property type="match status" value="1"/>
</dbReference>